<name>C7J419_ORYSJ</name>
<reference evidence="3" key="8">
    <citation type="submission" date="2012-08" db="EMBL/GenBank/DDBJ databases">
        <title>The Second Rice Annotation Project Meeting (RAP2).</title>
        <authorList>
            <consortium name="The Rice Annotation Project (RAP)"/>
        </authorList>
    </citation>
    <scope>NUCLEOTIDE SEQUENCE</scope>
</reference>
<reference evidence="4" key="6">
    <citation type="journal article" date="2008" name="Nucleic Acids Res.">
        <title>The rice annotation project database (RAP-DB): 2008 update.</title>
        <authorList>
            <consortium name="The rice annotation project (RAP)"/>
        </authorList>
    </citation>
    <scope>GENOME REANNOTATION</scope>
    <source>
        <strain evidence="4">cv. Nipponbare</strain>
    </source>
</reference>
<reference evidence="3" key="7">
    <citation type="submission" date="2012-08" db="EMBL/GenBank/DDBJ databases">
        <title>Oryza sativa nipponbare(GA3) genomic DNA, chromosome 6.</title>
        <authorList>
            <consortium name="IRGSP(International Rice Genome Sequencing Project)"/>
        </authorList>
    </citation>
    <scope>NUCLEOTIDE SEQUENCE</scope>
</reference>
<organism evidence="3 4">
    <name type="scientific">Oryza sativa subsp. japonica</name>
    <name type="common">Rice</name>
    <dbReference type="NCBI Taxonomy" id="39947"/>
    <lineage>
        <taxon>Eukaryota</taxon>
        <taxon>Viridiplantae</taxon>
        <taxon>Streptophyta</taxon>
        <taxon>Embryophyta</taxon>
        <taxon>Tracheophyta</taxon>
        <taxon>Spermatophyta</taxon>
        <taxon>Magnoliopsida</taxon>
        <taxon>Liliopsida</taxon>
        <taxon>Poales</taxon>
        <taxon>Poaceae</taxon>
        <taxon>BOP clade</taxon>
        <taxon>Oryzoideae</taxon>
        <taxon>Oryzeae</taxon>
        <taxon>Oryzinae</taxon>
        <taxon>Oryza</taxon>
        <taxon>Oryza sativa</taxon>
    </lineage>
</organism>
<proteinExistence type="predicted"/>
<dbReference type="Proteomes" id="UP000000763">
    <property type="component" value="Chromosome 6"/>
</dbReference>
<reference evidence="2" key="1">
    <citation type="submission" date="2001-06" db="EMBL/GenBank/DDBJ databases">
        <title>Oryza sativa nipponbare(GA3) genomic DNA, chromosome 6, PAC clone:P0036F10.</title>
        <authorList>
            <person name="Sasaki T."/>
            <person name="Matsumoto T."/>
            <person name="Yamamoto K."/>
        </authorList>
    </citation>
    <scope>NUCLEOTIDE SEQUENCE</scope>
</reference>
<accession>C7J419</accession>
<feature type="region of interest" description="Disordered" evidence="1">
    <location>
        <begin position="1"/>
        <end position="28"/>
    </location>
</feature>
<protein>
    <submittedName>
        <fullName evidence="3">Os06g0147200 protein</fullName>
    </submittedName>
</protein>
<evidence type="ECO:0000313" key="3">
    <source>
        <dbReference type="EMBL" id="BAH93325.1"/>
    </source>
</evidence>
<evidence type="ECO:0000313" key="4">
    <source>
        <dbReference type="Proteomes" id="UP000000763"/>
    </source>
</evidence>
<reference evidence="3 4" key="2">
    <citation type="journal article" date="2005" name="Nature">
        <title>The map-based sequence of the rice genome.</title>
        <authorList>
            <consortium name="International rice genome sequencing project (IRGSP)"/>
            <person name="Matsumoto T."/>
            <person name="Wu J."/>
            <person name="Kanamori H."/>
            <person name="Katayose Y."/>
            <person name="Fujisawa M."/>
            <person name="Namiki N."/>
            <person name="Mizuno H."/>
            <person name="Yamamoto K."/>
            <person name="Antonio B.A."/>
            <person name="Baba T."/>
            <person name="Sakata K."/>
            <person name="Nagamura Y."/>
            <person name="Aoki H."/>
            <person name="Arikawa K."/>
            <person name="Arita K."/>
            <person name="Bito T."/>
            <person name="Chiden Y."/>
            <person name="Fujitsuka N."/>
            <person name="Fukunaka R."/>
            <person name="Hamada M."/>
            <person name="Harada C."/>
            <person name="Hayashi A."/>
            <person name="Hijishita S."/>
            <person name="Honda M."/>
            <person name="Hosokawa S."/>
            <person name="Ichikawa Y."/>
            <person name="Idonuma A."/>
            <person name="Iijima M."/>
            <person name="Ikeda M."/>
            <person name="Ikeno M."/>
            <person name="Ito K."/>
            <person name="Ito S."/>
            <person name="Ito T."/>
            <person name="Ito Y."/>
            <person name="Ito Y."/>
            <person name="Iwabuchi A."/>
            <person name="Kamiya K."/>
            <person name="Karasawa W."/>
            <person name="Kurita K."/>
            <person name="Katagiri S."/>
            <person name="Kikuta A."/>
            <person name="Kobayashi H."/>
            <person name="Kobayashi N."/>
            <person name="Machita K."/>
            <person name="Maehara T."/>
            <person name="Masukawa M."/>
            <person name="Mizubayashi T."/>
            <person name="Mukai Y."/>
            <person name="Nagasaki H."/>
            <person name="Nagata Y."/>
            <person name="Naito S."/>
            <person name="Nakashima M."/>
            <person name="Nakama Y."/>
            <person name="Nakamichi Y."/>
            <person name="Nakamura M."/>
            <person name="Meguro A."/>
            <person name="Negishi M."/>
            <person name="Ohta I."/>
            <person name="Ohta T."/>
            <person name="Okamoto M."/>
            <person name="Ono N."/>
            <person name="Saji S."/>
            <person name="Sakaguchi M."/>
            <person name="Sakai K."/>
            <person name="Shibata M."/>
            <person name="Shimokawa T."/>
            <person name="Song J."/>
            <person name="Takazaki Y."/>
            <person name="Terasawa K."/>
            <person name="Tsugane M."/>
            <person name="Tsuji K."/>
            <person name="Ueda S."/>
            <person name="Waki K."/>
            <person name="Yamagata H."/>
            <person name="Yamamoto M."/>
            <person name="Yamamoto S."/>
            <person name="Yamane H."/>
            <person name="Yoshiki S."/>
            <person name="Yoshihara R."/>
            <person name="Yukawa K."/>
            <person name="Zhong H."/>
            <person name="Yano M."/>
            <person name="Yuan Q."/>
            <person name="Ouyang S."/>
            <person name="Liu J."/>
            <person name="Jones K.M."/>
            <person name="Gansberger K."/>
            <person name="Moffat K."/>
            <person name="Hill J."/>
            <person name="Bera J."/>
            <person name="Fadrosh D."/>
            <person name="Jin S."/>
            <person name="Johri S."/>
            <person name="Kim M."/>
            <person name="Overton L."/>
            <person name="Reardon M."/>
            <person name="Tsitrin T."/>
            <person name="Vuong H."/>
            <person name="Weaver B."/>
            <person name="Ciecko A."/>
            <person name="Tallon L."/>
            <person name="Jackson J."/>
            <person name="Pai G."/>
            <person name="Aken S.V."/>
            <person name="Utterback T."/>
            <person name="Reidmuller S."/>
            <person name="Feldblyum T."/>
            <person name="Hsiao J."/>
            <person name="Zismann V."/>
            <person name="Iobst S."/>
            <person name="de Vazeille A.R."/>
            <person name="Buell C.R."/>
            <person name="Ying K."/>
            <person name="Li Y."/>
            <person name="Lu T."/>
            <person name="Huang Y."/>
            <person name="Zhao Q."/>
            <person name="Feng Q."/>
            <person name="Zhang L."/>
            <person name="Zhu J."/>
            <person name="Weng Q."/>
            <person name="Mu J."/>
            <person name="Lu Y."/>
            <person name="Fan D."/>
            <person name="Liu Y."/>
            <person name="Guan J."/>
            <person name="Zhang Y."/>
            <person name="Yu S."/>
            <person name="Liu X."/>
            <person name="Zhang Y."/>
            <person name="Hong G."/>
            <person name="Han B."/>
            <person name="Choisne N."/>
            <person name="Demange N."/>
            <person name="Orjeda G."/>
            <person name="Samain S."/>
            <person name="Cattolico L."/>
            <person name="Pelletier E."/>
            <person name="Couloux A."/>
            <person name="Segurens B."/>
            <person name="Wincker P."/>
            <person name="D'Hont A."/>
            <person name="Scarpelli C."/>
            <person name="Weissenbach J."/>
            <person name="Salanoubat M."/>
            <person name="Quetier F."/>
            <person name="Yu Y."/>
            <person name="Kim H.R."/>
            <person name="Rambo T."/>
            <person name="Currie J."/>
            <person name="Collura K."/>
            <person name="Luo M."/>
            <person name="Yang T."/>
            <person name="Ammiraju J.S.S."/>
            <person name="Engler F."/>
            <person name="Soderlund C."/>
            <person name="Wing R.A."/>
            <person name="Palmer L.E."/>
            <person name="de la Bastide M."/>
            <person name="Spiegel L."/>
            <person name="Nascimento L."/>
            <person name="Zutavern T."/>
            <person name="O'Shaughnessy A."/>
            <person name="Dike S."/>
            <person name="Dedhia N."/>
            <person name="Preston R."/>
            <person name="Balija V."/>
            <person name="McCombie W.R."/>
            <person name="Chow T."/>
            <person name="Chen H."/>
            <person name="Chung M."/>
            <person name="Chen C."/>
            <person name="Shaw J."/>
            <person name="Wu H."/>
            <person name="Hsiao K."/>
            <person name="Chao Y."/>
            <person name="Chu M."/>
            <person name="Cheng C."/>
            <person name="Hour A."/>
            <person name="Lee P."/>
            <person name="Lin S."/>
            <person name="Lin Y."/>
            <person name="Liou J."/>
            <person name="Liu S."/>
            <person name="Hsing Y."/>
            <person name="Raghuvanshi S."/>
            <person name="Mohanty A."/>
            <person name="Bharti A.K."/>
            <person name="Gaur A."/>
            <person name="Gupta V."/>
            <person name="Kumar D."/>
            <person name="Ravi V."/>
            <person name="Vij S."/>
            <person name="Kapur A."/>
            <person name="Khurana P."/>
            <person name="Khurana P."/>
            <person name="Khurana J.P."/>
            <person name="Tyagi A.K."/>
            <person name="Gaikwad K."/>
            <person name="Singh A."/>
            <person name="Dalal V."/>
            <person name="Srivastava S."/>
            <person name="Dixit A."/>
            <person name="Pal A.K."/>
            <person name="Ghazi I.A."/>
            <person name="Yadav M."/>
            <person name="Pandit A."/>
            <person name="Bhargava A."/>
            <person name="Sureshbabu K."/>
            <person name="Batra K."/>
            <person name="Sharma T.R."/>
            <person name="Mohapatra T."/>
            <person name="Singh N.K."/>
            <person name="Messing J."/>
            <person name="Nelson A.B."/>
            <person name="Fuks G."/>
            <person name="Kavchok S."/>
            <person name="Keizer G."/>
            <person name="Linton E."/>
            <person name="Llaca V."/>
            <person name="Song R."/>
            <person name="Tanyolac B."/>
            <person name="Young S."/>
            <person name="Ho-Il K."/>
            <person name="Hahn J.H."/>
            <person name="Sangsakoo G."/>
            <person name="Vanavichit A."/>
            <person name="de Mattos Luiz.A.T."/>
            <person name="Zimmer P.D."/>
            <person name="Malone G."/>
            <person name="Dellagostin O."/>
            <person name="de Oliveira A.C."/>
            <person name="Bevan M."/>
            <person name="Bancroft I."/>
            <person name="Minx P."/>
            <person name="Cordum H."/>
            <person name="Wilson R."/>
            <person name="Cheng Z."/>
            <person name="Jin W."/>
            <person name="Jiang J."/>
            <person name="Leong S.A."/>
            <person name="Iwama H."/>
            <person name="Gojobori T."/>
            <person name="Itoh T."/>
            <person name="Niimura Y."/>
            <person name="Fujii Y."/>
            <person name="Habara T."/>
            <person name="Sakai H."/>
            <person name="Sato Y."/>
            <person name="Wilson G."/>
            <person name="Kumar K."/>
            <person name="McCouch S."/>
            <person name="Juretic N."/>
            <person name="Hoen D."/>
            <person name="Wright S."/>
            <person name="Bruskiewich R."/>
            <person name="Bureau T."/>
            <person name="Miyao A."/>
            <person name="Hirochika H."/>
            <person name="Nishikawa T."/>
            <person name="Kadowaki K."/>
            <person name="Sugiura M."/>
            <person name="Burr B."/>
            <person name="Sasaki T."/>
        </authorList>
    </citation>
    <scope>NUCLEOTIDE SEQUENCE [LARGE SCALE GENOMIC DNA]</scope>
    <source>
        <strain evidence="4">cv. Nipponbare</strain>
    </source>
</reference>
<feature type="compositionally biased region" description="Basic and acidic residues" evidence="1">
    <location>
        <begin position="1"/>
        <end position="25"/>
    </location>
</feature>
<sequence>MRKETRASTGAEARRRDGNGTEARRTLTYGGRRSAVACELLIADGRKRRPPQPAIHPSIFWSYSNTAHQPAVVRWFDSSPPLLAE</sequence>
<dbReference type="KEGG" id="dosa:Os06g0147200"/>
<dbReference type="AlphaFoldDB" id="C7J419"/>
<dbReference type="EMBL" id="AP003767">
    <property type="protein sequence ID" value="BAD68783.1"/>
    <property type="molecule type" value="Genomic_DNA"/>
</dbReference>
<reference evidence="3" key="4">
    <citation type="journal article" date="2007" name="Genome Res.">
        <title>Curated Genome Annotation of Oryza sativa ssp. japonica and Comparative Genome Analysis with Arabidopsis thaliana.</title>
        <authorList>
            <consortium name="The Rice Annotation Project (RAP)"/>
            <person name="Itoh T."/>
            <person name="Tanaka T."/>
            <person name="Barrero R.A."/>
            <person name="Yamasaki C."/>
            <person name="Fujii Y."/>
            <person name="Hilton P.B."/>
            <person name="Antonio B.A."/>
            <person name="Aono H."/>
            <person name="Apweiler R."/>
            <person name="Bruskiewich R."/>
            <person name="Bureau T."/>
            <person name="Burr F."/>
            <person name="Costa de Oliveira A."/>
            <person name="Fuks G."/>
            <person name="Habara T."/>
            <person name="Haberer G."/>
            <person name="Han B."/>
            <person name="Harada E."/>
            <person name="Hiraki A.T."/>
            <person name="Hirochika H."/>
            <person name="Hoen D."/>
            <person name="Hokari H."/>
            <person name="Hosokawa S."/>
            <person name="Hsing Y."/>
            <person name="Ikawa H."/>
            <person name="Ikeo K."/>
            <person name="Imanishi T."/>
            <person name="Ito Y."/>
            <person name="Jaiswal P."/>
            <person name="Kanno M."/>
            <person name="Kawahara Y."/>
            <person name="Kawamura T."/>
            <person name="Kawashima H."/>
            <person name="Khurana J.P."/>
            <person name="Kikuchi S."/>
            <person name="Komatsu S."/>
            <person name="Koyanagi K.O."/>
            <person name="Kubooka H."/>
            <person name="Lieberherr D."/>
            <person name="Lin Y.C."/>
            <person name="Lonsdale D."/>
            <person name="Matsumoto T."/>
            <person name="Matsuya A."/>
            <person name="McCombie W.R."/>
            <person name="Messing J."/>
            <person name="Miyao A."/>
            <person name="Mulder N."/>
            <person name="Nagamura Y."/>
            <person name="Nam J."/>
            <person name="Namiki N."/>
            <person name="Numa H."/>
            <person name="Nurimoto S."/>
            <person name="O'donovan C."/>
            <person name="Ohyanagi H."/>
            <person name="Okido T."/>
            <person name="Oota S."/>
            <person name="Osato N."/>
            <person name="Palmer L.E."/>
            <person name="Quetier F."/>
            <person name="Raghuvanshi S."/>
            <person name="Saichi N."/>
            <person name="Sakai H."/>
            <person name="Sakai Y."/>
            <person name="Sakata K."/>
            <person name="Sakurai T."/>
            <person name="Sato F."/>
            <person name="Sato Y."/>
            <person name="Schoof H."/>
            <person name="Seki M."/>
            <person name="Shibata M."/>
            <person name="Shimizu Y."/>
            <person name="Shinozaki K."/>
            <person name="Shinso Y."/>
            <person name="Singh N.K."/>
            <person name="Smith-White B."/>
            <person name="Takeda J."/>
            <person name="Tanino M."/>
            <person name="Tatusova T."/>
            <person name="Thongjuea S."/>
            <person name="Todokoro F."/>
            <person name="Tsugane M."/>
            <person name="Tyagi A.K."/>
            <person name="Vanavichit A."/>
            <person name="Wang A."/>
            <person name="Wing R.A."/>
            <person name="Yamaguchi K."/>
            <person name="Yamamoto M."/>
            <person name="Yamamoto N."/>
            <person name="Yu Y."/>
            <person name="Zhang H."/>
            <person name="Zhao Q."/>
            <person name="Higo K."/>
            <person name="Burr B."/>
            <person name="Gojobori T."/>
            <person name="Sasaki T."/>
        </authorList>
    </citation>
    <scope>NUCLEOTIDE SEQUENCE</scope>
</reference>
<reference evidence="3" key="5">
    <citation type="journal article" date="2008" name="Nucleic Acids Res.">
        <title>The Rice Annotation Project Database (RAP-DB): 2008 update.</title>
        <authorList>
            <consortium name="The Rice Annotation Project (RAP)"/>
            <person name="Tanaka T."/>
            <person name="Antonio B.A."/>
            <person name="Kikuchi S."/>
            <person name="Matsumoto T."/>
            <person name="Nagamura Y."/>
            <person name="Numa H."/>
            <person name="Sakai H."/>
            <person name="Wu J."/>
            <person name="Itoh T."/>
            <person name="Sasaki T."/>
            <person name="Aono R."/>
            <person name="Fujii Y."/>
            <person name="Habara T."/>
            <person name="Harada E."/>
            <person name="Kanno M."/>
            <person name="Kawahara Y."/>
            <person name="Kawashima H."/>
            <person name="Kubooka H."/>
            <person name="Matsuya A."/>
            <person name="Nakaoka H."/>
            <person name="Saichi N."/>
            <person name="Sanbonmatsu R."/>
            <person name="Sato Y."/>
            <person name="Shinso Y."/>
            <person name="Suzuki M."/>
            <person name="Takeda J."/>
            <person name="Tanino M."/>
            <person name="Todokoro F."/>
            <person name="Yamaguchi K."/>
            <person name="Yamamoto N."/>
            <person name="Yamasaki C."/>
            <person name="Imanishi T."/>
            <person name="Okido T."/>
            <person name="Tada M."/>
            <person name="Ikeo K."/>
            <person name="Tateno Y."/>
            <person name="Gojobori T."/>
            <person name="Lin Y.C."/>
            <person name="Wei F.J."/>
            <person name="Hsing Y.I."/>
            <person name="Zhao Q."/>
            <person name="Han B."/>
            <person name="Kramer M.R."/>
            <person name="McCombie R.W."/>
            <person name="Lonsdale D."/>
            <person name="O'Donovan C.C."/>
            <person name="Whitfield E.J."/>
            <person name="Apweiler R."/>
            <person name="Koyanagi K.O."/>
            <person name="Khurana J.P."/>
            <person name="Raghuvanshi S."/>
            <person name="Singh N.K."/>
            <person name="Tyagi A.K."/>
            <person name="Haberer G."/>
            <person name="Fujisawa M."/>
            <person name="Hosokawa S."/>
            <person name="Ito Y."/>
            <person name="Ikawa H."/>
            <person name="Shibata M."/>
            <person name="Yamamoto M."/>
            <person name="Bruskiewich R.M."/>
            <person name="Hoen D.R."/>
            <person name="Bureau TE."/>
            <person name="Namiki N."/>
            <person name="Ohyanagi H."/>
            <person name="Sakai Y."/>
            <person name="Nobushima S."/>
            <person name="Sakata K."/>
            <person name="Barrero R.A."/>
            <person name="Sato Y."/>
            <person name="Souvorov A."/>
            <person name="Smith-White B."/>
            <person name="Tatusova T."/>
            <person name="An S."/>
            <person name="An G."/>
            <person name="OOta S."/>
            <person name="Fuks G."/>
            <person name="Messing J."/>
            <person name="Christie K.R."/>
            <person name="Lieberherr D."/>
            <person name="Kim H."/>
            <person name="Zuccolo A."/>
            <person name="Wing R.A."/>
            <person name="Nobuta K."/>
            <person name="Green P.J."/>
            <person name="Lu C."/>
            <person name="Meyers BC."/>
            <person name="Chaparro C."/>
            <person name="Piegu B."/>
            <person name="Panaud O."/>
            <person name="Echeverria M."/>
        </authorList>
    </citation>
    <scope>NUCLEOTIDE SEQUENCE</scope>
</reference>
<evidence type="ECO:0000256" key="1">
    <source>
        <dbReference type="SAM" id="MobiDB-lite"/>
    </source>
</evidence>
<dbReference type="EMBL" id="AP008212">
    <property type="protein sequence ID" value="BAH93325.1"/>
    <property type="molecule type" value="Genomic_DNA"/>
</dbReference>
<reference evidence="3" key="3">
    <citation type="journal article" date="2006" name="Nucleic Acids Res.">
        <title>The Rice Annotation Project Database (RAP-DB): hub for Oryza sativa ssp. japonica genome information.</title>
        <authorList>
            <person name="Ohyanagi H."/>
            <person name="Tanaka T."/>
            <person name="Sakai H."/>
            <person name="Shigemoto Y."/>
            <person name="Yamaguchi K."/>
            <person name="Habara T."/>
            <person name="Fujii Y."/>
            <person name="Antonio B.A."/>
            <person name="Nagamura Y."/>
            <person name="Imanishi T."/>
            <person name="Ikeo K."/>
            <person name="Itoh T."/>
            <person name="Gojobori T."/>
            <person name="Sasaki T."/>
        </authorList>
    </citation>
    <scope>NUCLEOTIDE SEQUENCE</scope>
</reference>
<evidence type="ECO:0000313" key="2">
    <source>
        <dbReference type="EMBL" id="BAD68783.1"/>
    </source>
</evidence>
<gene>
    <name evidence="2" type="primary">P0036F10.28-1</name>
    <name evidence="3" type="ordered locus">Os06g0147200</name>
</gene>